<dbReference type="Gene3D" id="1.10.10.10">
    <property type="entry name" value="Winged helix-like DNA-binding domain superfamily/Winged helix DNA-binding domain"/>
    <property type="match status" value="1"/>
</dbReference>
<keyword evidence="1" id="KW-0805">Transcription regulation</keyword>
<evidence type="ECO:0000256" key="2">
    <source>
        <dbReference type="ARBA" id="ARBA00023125"/>
    </source>
</evidence>
<dbReference type="Proteomes" id="UP001170959">
    <property type="component" value="Unassembled WGS sequence"/>
</dbReference>
<evidence type="ECO:0000256" key="3">
    <source>
        <dbReference type="ARBA" id="ARBA00023163"/>
    </source>
</evidence>
<organism evidence="5 6">
    <name type="scientific">Empedobacter brevis</name>
    <dbReference type="NCBI Taxonomy" id="247"/>
    <lineage>
        <taxon>Bacteria</taxon>
        <taxon>Pseudomonadati</taxon>
        <taxon>Bacteroidota</taxon>
        <taxon>Flavobacteriia</taxon>
        <taxon>Flavobacteriales</taxon>
        <taxon>Weeksellaceae</taxon>
        <taxon>Empedobacter</taxon>
    </lineage>
</organism>
<proteinExistence type="predicted"/>
<dbReference type="InterPro" id="IPR036388">
    <property type="entry name" value="WH-like_DNA-bd_sf"/>
</dbReference>
<dbReference type="GO" id="GO:0003677">
    <property type="term" value="F:DNA binding"/>
    <property type="evidence" value="ECO:0007669"/>
    <property type="project" value="UniProtKB-KW"/>
</dbReference>
<accession>A0AAJ1QC52</accession>
<name>A0AAJ1QC52_9FLAO</name>
<dbReference type="PANTHER" id="PTHR44688">
    <property type="entry name" value="DNA-BINDING TRANSCRIPTIONAL ACTIVATOR DEVR_DOSR"/>
    <property type="match status" value="1"/>
</dbReference>
<feature type="domain" description="HTH luxR-type" evidence="4">
    <location>
        <begin position="8"/>
        <end position="73"/>
    </location>
</feature>
<dbReference type="PRINTS" id="PR00038">
    <property type="entry name" value="HTHLUXR"/>
</dbReference>
<dbReference type="EMBL" id="JACAGJ010000001">
    <property type="protein sequence ID" value="MDM1071348.1"/>
    <property type="molecule type" value="Genomic_DNA"/>
</dbReference>
<dbReference type="InterPro" id="IPR016032">
    <property type="entry name" value="Sig_transdc_resp-reg_C-effctor"/>
</dbReference>
<reference evidence="5" key="1">
    <citation type="submission" date="2020-06" db="EMBL/GenBank/DDBJ databases">
        <authorList>
            <person name="Dong N."/>
        </authorList>
    </citation>
    <scope>NUCLEOTIDE SEQUENCE</scope>
    <source>
        <strain evidence="5">R655-4</strain>
    </source>
</reference>
<dbReference type="Pfam" id="PF00196">
    <property type="entry name" value="GerE"/>
    <property type="match status" value="1"/>
</dbReference>
<dbReference type="RefSeq" id="WP_159156818.1">
    <property type="nucleotide sequence ID" value="NZ_JBEBOE010000001.1"/>
</dbReference>
<dbReference type="PANTHER" id="PTHR44688:SF16">
    <property type="entry name" value="DNA-BINDING TRANSCRIPTIONAL ACTIVATOR DEVR_DOSR"/>
    <property type="match status" value="1"/>
</dbReference>
<evidence type="ECO:0000313" key="5">
    <source>
        <dbReference type="EMBL" id="MDM1071348.1"/>
    </source>
</evidence>
<keyword evidence="2" id="KW-0238">DNA-binding</keyword>
<evidence type="ECO:0000313" key="6">
    <source>
        <dbReference type="Proteomes" id="UP001170959"/>
    </source>
</evidence>
<sequence length="75" mass="8799">MQPQKVREEISNLTLTNQEEKIAKLILEHKSNKEIADELFISLSTVKTHIRNLYAKLNVSNRQELADKFKNHPRD</sequence>
<dbReference type="PROSITE" id="PS50043">
    <property type="entry name" value="HTH_LUXR_2"/>
    <property type="match status" value="1"/>
</dbReference>
<dbReference type="AlphaFoldDB" id="A0AAJ1QC52"/>
<dbReference type="SUPFAM" id="SSF46894">
    <property type="entry name" value="C-terminal effector domain of the bipartite response regulators"/>
    <property type="match status" value="1"/>
</dbReference>
<evidence type="ECO:0000256" key="1">
    <source>
        <dbReference type="ARBA" id="ARBA00023015"/>
    </source>
</evidence>
<keyword evidence="3" id="KW-0804">Transcription</keyword>
<protein>
    <submittedName>
        <fullName evidence="5">Response regulator transcription factor</fullName>
    </submittedName>
</protein>
<reference evidence="5" key="2">
    <citation type="journal article" date="2022" name="Sci. Total Environ.">
        <title>Prevalence, transmission, and molecular epidemiology of tet(X)-positive bacteria among humans, animals, and environmental niches in China: An epidemiological, and genomic-based study.</title>
        <authorList>
            <person name="Dong N."/>
            <person name="Zeng Y."/>
            <person name="Cai C."/>
            <person name="Sun C."/>
            <person name="Lu J."/>
            <person name="Liu C."/>
            <person name="Zhou H."/>
            <person name="Sun Q."/>
            <person name="Shu L."/>
            <person name="Wang H."/>
            <person name="Wang Y."/>
            <person name="Wang S."/>
            <person name="Wu C."/>
            <person name="Chan E.W."/>
            <person name="Chen G."/>
            <person name="Shen Z."/>
            <person name="Chen S."/>
            <person name="Zhang R."/>
        </authorList>
    </citation>
    <scope>NUCLEOTIDE SEQUENCE</scope>
    <source>
        <strain evidence="5">R655-4</strain>
    </source>
</reference>
<dbReference type="InterPro" id="IPR000792">
    <property type="entry name" value="Tscrpt_reg_LuxR_C"/>
</dbReference>
<dbReference type="CDD" id="cd06170">
    <property type="entry name" value="LuxR_C_like"/>
    <property type="match status" value="1"/>
</dbReference>
<dbReference type="SMART" id="SM00421">
    <property type="entry name" value="HTH_LUXR"/>
    <property type="match status" value="1"/>
</dbReference>
<evidence type="ECO:0000259" key="4">
    <source>
        <dbReference type="PROSITE" id="PS50043"/>
    </source>
</evidence>
<dbReference type="GO" id="GO:0006355">
    <property type="term" value="P:regulation of DNA-templated transcription"/>
    <property type="evidence" value="ECO:0007669"/>
    <property type="project" value="InterPro"/>
</dbReference>
<gene>
    <name evidence="5" type="ORF">HX001_02450</name>
</gene>
<comment type="caution">
    <text evidence="5">The sequence shown here is derived from an EMBL/GenBank/DDBJ whole genome shotgun (WGS) entry which is preliminary data.</text>
</comment>